<reference evidence="2 3" key="1">
    <citation type="submission" date="2024-01" db="EMBL/GenBank/DDBJ databases">
        <authorList>
            <person name="Botero Cardona J."/>
        </authorList>
    </citation>
    <scope>NUCLEOTIDE SEQUENCE [LARGE SCALE GENOMIC DNA]</scope>
    <source>
        <strain evidence="2 3">LMG 33000</strain>
    </source>
</reference>
<dbReference type="InterPro" id="IPR004316">
    <property type="entry name" value="SWEET_rpt"/>
</dbReference>
<sequence>MTKSVDWNKFIKYVSWVATVLAVLMYVSYIPQIQANLAGHKGEPLQPLVAAMNCTLWVFYALFKEHRDYAVAAANLPGIFFGIVAFATAI</sequence>
<keyword evidence="1" id="KW-0472">Membrane</keyword>
<dbReference type="Proteomes" id="UP001314241">
    <property type="component" value="Unassembled WGS sequence"/>
</dbReference>
<dbReference type="Pfam" id="PF03083">
    <property type="entry name" value="MtN3_slv"/>
    <property type="match status" value="1"/>
</dbReference>
<feature type="transmembrane region" description="Helical" evidence="1">
    <location>
        <begin position="45"/>
        <end position="63"/>
    </location>
</feature>
<name>A0ABM9N4A9_9LACO</name>
<dbReference type="RefSeq" id="WP_349641539.1">
    <property type="nucleotide sequence ID" value="NZ_CAWVOH010000001.1"/>
</dbReference>
<keyword evidence="1" id="KW-1133">Transmembrane helix</keyword>
<evidence type="ECO:0000313" key="2">
    <source>
        <dbReference type="EMBL" id="CAK8053995.1"/>
    </source>
</evidence>
<proteinExistence type="predicted"/>
<dbReference type="Gene3D" id="1.20.1280.290">
    <property type="match status" value="1"/>
</dbReference>
<protein>
    <submittedName>
        <fullName evidence="2">SemiSWEET family</fullName>
    </submittedName>
</protein>
<dbReference type="EMBL" id="CAWVOH010000001">
    <property type="protein sequence ID" value="CAK8053995.1"/>
    <property type="molecule type" value="Genomic_DNA"/>
</dbReference>
<keyword evidence="1" id="KW-0812">Transmembrane</keyword>
<organism evidence="2 3">
    <name type="scientific">Eupransor demetentiae</name>
    <dbReference type="NCBI Taxonomy" id="3109584"/>
    <lineage>
        <taxon>Bacteria</taxon>
        <taxon>Bacillati</taxon>
        <taxon>Bacillota</taxon>
        <taxon>Bacilli</taxon>
        <taxon>Lactobacillales</taxon>
        <taxon>Lactobacillaceae</taxon>
        <taxon>Eupransor</taxon>
    </lineage>
</organism>
<evidence type="ECO:0000256" key="1">
    <source>
        <dbReference type="SAM" id="Phobius"/>
    </source>
</evidence>
<comment type="caution">
    <text evidence="2">The sequence shown here is derived from an EMBL/GenBank/DDBJ whole genome shotgun (WGS) entry which is preliminary data.</text>
</comment>
<keyword evidence="3" id="KW-1185">Reference proteome</keyword>
<accession>A0ABM9N4A9</accession>
<feature type="transmembrane region" description="Helical" evidence="1">
    <location>
        <begin position="13"/>
        <end position="33"/>
    </location>
</feature>
<gene>
    <name evidence="2" type="ORF">R54876_GBNLAHCA_00554</name>
</gene>
<evidence type="ECO:0000313" key="3">
    <source>
        <dbReference type="Proteomes" id="UP001314241"/>
    </source>
</evidence>
<feature type="transmembrane region" description="Helical" evidence="1">
    <location>
        <begin position="69"/>
        <end position="89"/>
    </location>
</feature>